<dbReference type="EMBL" id="AZIM01009245">
    <property type="protein sequence ID" value="ETE57219.1"/>
    <property type="molecule type" value="Genomic_DNA"/>
</dbReference>
<reference evidence="2 3" key="1">
    <citation type="journal article" date="2013" name="Proc. Natl. Acad. Sci. U.S.A.">
        <title>The king cobra genome reveals dynamic gene evolution and adaptation in the snake venom system.</title>
        <authorList>
            <person name="Vonk F.J."/>
            <person name="Casewell N.R."/>
            <person name="Henkel C.V."/>
            <person name="Heimberg A.M."/>
            <person name="Jansen H.J."/>
            <person name="McCleary R.J."/>
            <person name="Kerkkamp H.M."/>
            <person name="Vos R.A."/>
            <person name="Guerreiro I."/>
            <person name="Calvete J.J."/>
            <person name="Wuster W."/>
            <person name="Woods A.E."/>
            <person name="Logan J.M."/>
            <person name="Harrison R.A."/>
            <person name="Castoe T.A."/>
            <person name="de Koning A.P."/>
            <person name="Pollock D.D."/>
            <person name="Yandell M."/>
            <person name="Calderon D."/>
            <person name="Renjifo C."/>
            <person name="Currier R.B."/>
            <person name="Salgado D."/>
            <person name="Pla D."/>
            <person name="Sanz L."/>
            <person name="Hyder A.S."/>
            <person name="Ribeiro J.M."/>
            <person name="Arntzen J.W."/>
            <person name="van den Thillart G.E."/>
            <person name="Boetzer M."/>
            <person name="Pirovano W."/>
            <person name="Dirks R.P."/>
            <person name="Spaink H.P."/>
            <person name="Duboule D."/>
            <person name="McGlinn E."/>
            <person name="Kini R.M."/>
            <person name="Richardson M.K."/>
        </authorList>
    </citation>
    <scope>NUCLEOTIDE SEQUENCE</scope>
    <source>
        <tissue evidence="2">Blood</tissue>
    </source>
</reference>
<feature type="compositionally biased region" description="Basic and acidic residues" evidence="1">
    <location>
        <begin position="32"/>
        <end position="44"/>
    </location>
</feature>
<feature type="region of interest" description="Disordered" evidence="1">
    <location>
        <begin position="1"/>
        <end position="44"/>
    </location>
</feature>
<keyword evidence="3" id="KW-1185">Reference proteome</keyword>
<evidence type="ECO:0000256" key="1">
    <source>
        <dbReference type="SAM" id="MobiDB-lite"/>
    </source>
</evidence>
<feature type="non-terminal residue" evidence="2">
    <location>
        <position position="1"/>
    </location>
</feature>
<evidence type="ECO:0000313" key="3">
    <source>
        <dbReference type="Proteomes" id="UP000018936"/>
    </source>
</evidence>
<evidence type="ECO:0000313" key="2">
    <source>
        <dbReference type="EMBL" id="ETE57219.1"/>
    </source>
</evidence>
<accession>V8N4K2</accession>
<comment type="caution">
    <text evidence="2">The sequence shown here is derived from an EMBL/GenBank/DDBJ whole genome shotgun (WGS) entry which is preliminary data.</text>
</comment>
<proteinExistence type="predicted"/>
<gene>
    <name evidence="2" type="ORF">L345_17069</name>
</gene>
<dbReference type="AlphaFoldDB" id="V8N4K2"/>
<protein>
    <submittedName>
        <fullName evidence="2">Uncharacterized protein</fullName>
    </submittedName>
</protein>
<sequence length="196" mass="22265">MKKEEKEGRRKEEEKTKKGQGEGRKKRKKVWEKKGRDEGRKEGKKRIWESEALFPQRQGAFYSLFFSFKSSFFRPTFSPVEGTVVASHHPPLGHPKWFKGAGARESLDLTTNRLAAIQSYNILKIKMKKEFTALSFPFAWGEGGNPFWGCQKSEANPAPGSQLAAPSKVSAGLCGFHLLLCCKSPENKELRRLMEK</sequence>
<name>V8N4K2_OPHHA</name>
<dbReference type="Proteomes" id="UP000018936">
    <property type="component" value="Unassembled WGS sequence"/>
</dbReference>
<feature type="compositionally biased region" description="Basic and acidic residues" evidence="1">
    <location>
        <begin position="1"/>
        <end position="23"/>
    </location>
</feature>
<organism evidence="2 3">
    <name type="scientific">Ophiophagus hannah</name>
    <name type="common">King cobra</name>
    <name type="synonym">Naja hannah</name>
    <dbReference type="NCBI Taxonomy" id="8665"/>
    <lineage>
        <taxon>Eukaryota</taxon>
        <taxon>Metazoa</taxon>
        <taxon>Chordata</taxon>
        <taxon>Craniata</taxon>
        <taxon>Vertebrata</taxon>
        <taxon>Euteleostomi</taxon>
        <taxon>Lepidosauria</taxon>
        <taxon>Squamata</taxon>
        <taxon>Bifurcata</taxon>
        <taxon>Unidentata</taxon>
        <taxon>Episquamata</taxon>
        <taxon>Toxicofera</taxon>
        <taxon>Serpentes</taxon>
        <taxon>Colubroidea</taxon>
        <taxon>Elapidae</taxon>
        <taxon>Elapinae</taxon>
        <taxon>Ophiophagus</taxon>
    </lineage>
</organism>